<keyword evidence="1" id="KW-0472">Membrane</keyword>
<feature type="transmembrane region" description="Helical" evidence="1">
    <location>
        <begin position="53"/>
        <end position="72"/>
    </location>
</feature>
<protein>
    <submittedName>
        <fullName evidence="2">Uncharacterized protein</fullName>
    </submittedName>
</protein>
<proteinExistence type="predicted"/>
<gene>
    <name evidence="2" type="ORF">F2Q68_00012631</name>
</gene>
<feature type="transmembrane region" description="Helical" evidence="1">
    <location>
        <begin position="27"/>
        <end position="47"/>
    </location>
</feature>
<evidence type="ECO:0000313" key="3">
    <source>
        <dbReference type="Proteomes" id="UP000712281"/>
    </source>
</evidence>
<evidence type="ECO:0000256" key="1">
    <source>
        <dbReference type="SAM" id="Phobius"/>
    </source>
</evidence>
<accession>A0A8S9KPT7</accession>
<comment type="caution">
    <text evidence="2">The sequence shown here is derived from an EMBL/GenBank/DDBJ whole genome shotgun (WGS) entry which is preliminary data.</text>
</comment>
<name>A0A8S9KPT7_BRACR</name>
<reference evidence="2" key="1">
    <citation type="submission" date="2019-12" db="EMBL/GenBank/DDBJ databases">
        <title>Genome sequencing and annotation of Brassica cretica.</title>
        <authorList>
            <person name="Studholme D.J."/>
            <person name="Sarris P.F."/>
        </authorList>
    </citation>
    <scope>NUCLEOTIDE SEQUENCE</scope>
    <source>
        <strain evidence="2">PFS-001/15</strain>
        <tissue evidence="2">Leaf</tissue>
    </source>
</reference>
<keyword evidence="1" id="KW-0812">Transmembrane</keyword>
<dbReference type="AlphaFoldDB" id="A0A8S9KPT7"/>
<keyword evidence="1" id="KW-1133">Transmembrane helix</keyword>
<sequence>MDQDDSPASVLASVQPTGFCLWRSRVFLRWWTAGFCFWVAVASSVPLRRLLSPRHALLVLTATLTGVIPVSFDRRFYSSLLQSTLLPRLSIGTSSKKKDPLAREVMGRSHAQVSSAFNSVIDFVEKKDPLAREVMGRSHAQVSSAFNSVIDFVEIGGDSHGGHVSRPRQMLTRGDRVGRVLP</sequence>
<dbReference type="Proteomes" id="UP000712281">
    <property type="component" value="Unassembled WGS sequence"/>
</dbReference>
<evidence type="ECO:0000313" key="2">
    <source>
        <dbReference type="EMBL" id="KAF2596425.1"/>
    </source>
</evidence>
<dbReference type="EMBL" id="QGKW02000717">
    <property type="protein sequence ID" value="KAF2596425.1"/>
    <property type="molecule type" value="Genomic_DNA"/>
</dbReference>
<organism evidence="2 3">
    <name type="scientific">Brassica cretica</name>
    <name type="common">Mustard</name>
    <dbReference type="NCBI Taxonomy" id="69181"/>
    <lineage>
        <taxon>Eukaryota</taxon>
        <taxon>Viridiplantae</taxon>
        <taxon>Streptophyta</taxon>
        <taxon>Embryophyta</taxon>
        <taxon>Tracheophyta</taxon>
        <taxon>Spermatophyta</taxon>
        <taxon>Magnoliopsida</taxon>
        <taxon>eudicotyledons</taxon>
        <taxon>Gunneridae</taxon>
        <taxon>Pentapetalae</taxon>
        <taxon>rosids</taxon>
        <taxon>malvids</taxon>
        <taxon>Brassicales</taxon>
        <taxon>Brassicaceae</taxon>
        <taxon>Brassiceae</taxon>
        <taxon>Brassica</taxon>
    </lineage>
</organism>